<proteinExistence type="predicted"/>
<gene>
    <name evidence="2" type="ORF">EVOR1521_LOCUS2548</name>
</gene>
<accession>A0AA36HNK7</accession>
<dbReference type="InterPro" id="IPR011990">
    <property type="entry name" value="TPR-like_helical_dom_sf"/>
</dbReference>
<evidence type="ECO:0000256" key="1">
    <source>
        <dbReference type="ARBA" id="ARBA00022737"/>
    </source>
</evidence>
<dbReference type="PANTHER" id="PTHR47447:SF17">
    <property type="entry name" value="OS12G0638900 PROTEIN"/>
    <property type="match status" value="1"/>
</dbReference>
<name>A0AA36HNK7_9DINO</name>
<comment type="caution">
    <text evidence="2">The sequence shown here is derived from an EMBL/GenBank/DDBJ whole genome shotgun (WGS) entry which is preliminary data.</text>
</comment>
<reference evidence="2" key="1">
    <citation type="submission" date="2023-08" db="EMBL/GenBank/DDBJ databases">
        <authorList>
            <person name="Chen Y."/>
            <person name="Shah S."/>
            <person name="Dougan E. K."/>
            <person name="Thang M."/>
            <person name="Chan C."/>
        </authorList>
    </citation>
    <scope>NUCLEOTIDE SEQUENCE</scope>
</reference>
<protein>
    <recommendedName>
        <fullName evidence="4">Pentatricopeptide repeat-containing protein, chloroplastic</fullName>
    </recommendedName>
</protein>
<dbReference type="Gene3D" id="1.25.40.10">
    <property type="entry name" value="Tetratricopeptide repeat domain"/>
    <property type="match status" value="3"/>
</dbReference>
<sequence>MTTAALQQSGVILSAFHFSAAIAACDRLRLWERALGLLPRMASMRLEPNIVCCNAALQAAERGSAWPNVLEALSPLRARGLLPDAISLNTALSACRRVRAWRHALCLSSKKFAENQIVTSTCASVCESAGRWNAALETFAALSWLHVQLDQITRNSLLGTWGSWRGAVFAAYWAMDTYGYNILASSCEKSSAWWQACALIGRMRARQTRTDIVTWNTVIASESGWRLSLAMVHASGHSFSSRTFSSSCGACARESKAWRQSLQWLLASVRSCGESEMGCGASISACERGRRWREASLLVCRMPLRRLTASTQAANAAISAFARCGRWRLAAQRLGESMWRRLAPEEAAMRPSQPARRLEGFGRRA</sequence>
<evidence type="ECO:0000313" key="3">
    <source>
        <dbReference type="Proteomes" id="UP001178507"/>
    </source>
</evidence>
<organism evidence="2 3">
    <name type="scientific">Effrenium voratum</name>
    <dbReference type="NCBI Taxonomy" id="2562239"/>
    <lineage>
        <taxon>Eukaryota</taxon>
        <taxon>Sar</taxon>
        <taxon>Alveolata</taxon>
        <taxon>Dinophyceae</taxon>
        <taxon>Suessiales</taxon>
        <taxon>Symbiodiniaceae</taxon>
        <taxon>Effrenium</taxon>
    </lineage>
</organism>
<dbReference type="PANTHER" id="PTHR47447">
    <property type="entry name" value="OS03G0856100 PROTEIN"/>
    <property type="match status" value="1"/>
</dbReference>
<dbReference type="Proteomes" id="UP001178507">
    <property type="component" value="Unassembled WGS sequence"/>
</dbReference>
<evidence type="ECO:0000313" key="2">
    <source>
        <dbReference type="EMBL" id="CAJ1372470.1"/>
    </source>
</evidence>
<dbReference type="EMBL" id="CAUJNA010000136">
    <property type="protein sequence ID" value="CAJ1372470.1"/>
    <property type="molecule type" value="Genomic_DNA"/>
</dbReference>
<dbReference type="AlphaFoldDB" id="A0AA36HNK7"/>
<evidence type="ECO:0008006" key="4">
    <source>
        <dbReference type="Google" id="ProtNLM"/>
    </source>
</evidence>
<keyword evidence="1" id="KW-0677">Repeat</keyword>
<keyword evidence="3" id="KW-1185">Reference proteome</keyword>